<dbReference type="SUPFAM" id="SSF50199">
    <property type="entry name" value="Staphylococcal nuclease"/>
    <property type="match status" value="1"/>
</dbReference>
<gene>
    <name evidence="2" type="ORF">GCM10017577_26440</name>
</gene>
<evidence type="ECO:0008006" key="4">
    <source>
        <dbReference type="Google" id="ProtNLM"/>
    </source>
</evidence>
<evidence type="ECO:0000313" key="2">
    <source>
        <dbReference type="EMBL" id="GLL11503.1"/>
    </source>
</evidence>
<dbReference type="RefSeq" id="WP_156067797.1">
    <property type="nucleotide sequence ID" value="NZ_BAAAUZ010000045.1"/>
</dbReference>
<proteinExistence type="predicted"/>
<name>A0A9W6NWD0_9PSEU</name>
<dbReference type="AlphaFoldDB" id="A0A9W6NWD0"/>
<evidence type="ECO:0000256" key="1">
    <source>
        <dbReference type="SAM" id="MobiDB-lite"/>
    </source>
</evidence>
<evidence type="ECO:0000313" key="3">
    <source>
        <dbReference type="Proteomes" id="UP001143463"/>
    </source>
</evidence>
<keyword evidence="3" id="KW-1185">Reference proteome</keyword>
<accession>A0A9W6NWD0</accession>
<sequence length="224" mass="23045">MRKAYKVWTGIAAGVFVIVAISDLSGASEDRSPSSASTRAATSSSVPAVPAAAAPTTVAAPAGDAVTVTHVVDGDTFRTSDGGTVQVIGIDACEPGTYGGDEATRHARSTLEGRQVTLTREPGIELDRHGNDLRYVETPGGDFAESAVIYDHTTVYDGHGAPAAYLAELRSRDYGGQVCAAPAPGPAGTYSSDGDGNVDWPTPGDQGLPDGLLTGGYCARKWWC</sequence>
<feature type="region of interest" description="Disordered" evidence="1">
    <location>
        <begin position="27"/>
        <end position="49"/>
    </location>
</feature>
<protein>
    <recommendedName>
        <fullName evidence="4">Endonuclease YncB(Thermonuclease family)</fullName>
    </recommendedName>
</protein>
<organism evidence="2 3">
    <name type="scientific">Pseudonocardia halophobica</name>
    <dbReference type="NCBI Taxonomy" id="29401"/>
    <lineage>
        <taxon>Bacteria</taxon>
        <taxon>Bacillati</taxon>
        <taxon>Actinomycetota</taxon>
        <taxon>Actinomycetes</taxon>
        <taxon>Pseudonocardiales</taxon>
        <taxon>Pseudonocardiaceae</taxon>
        <taxon>Pseudonocardia</taxon>
    </lineage>
</organism>
<comment type="caution">
    <text evidence="2">The sequence shown here is derived from an EMBL/GenBank/DDBJ whole genome shotgun (WGS) entry which is preliminary data.</text>
</comment>
<reference evidence="2" key="2">
    <citation type="submission" date="2023-01" db="EMBL/GenBank/DDBJ databases">
        <authorList>
            <person name="Sun Q."/>
            <person name="Evtushenko L."/>
        </authorList>
    </citation>
    <scope>NUCLEOTIDE SEQUENCE</scope>
    <source>
        <strain evidence="2">VKM Ac-1069</strain>
    </source>
</reference>
<dbReference type="Proteomes" id="UP001143463">
    <property type="component" value="Unassembled WGS sequence"/>
</dbReference>
<feature type="compositionally biased region" description="Low complexity" evidence="1">
    <location>
        <begin position="33"/>
        <end position="49"/>
    </location>
</feature>
<dbReference type="InterPro" id="IPR035437">
    <property type="entry name" value="SNase_OB-fold_sf"/>
</dbReference>
<dbReference type="EMBL" id="BSFQ01000009">
    <property type="protein sequence ID" value="GLL11503.1"/>
    <property type="molecule type" value="Genomic_DNA"/>
</dbReference>
<reference evidence="2" key="1">
    <citation type="journal article" date="2014" name="Int. J. Syst. Evol. Microbiol.">
        <title>Complete genome sequence of Corynebacterium casei LMG S-19264T (=DSM 44701T), isolated from a smear-ripened cheese.</title>
        <authorList>
            <consortium name="US DOE Joint Genome Institute (JGI-PGF)"/>
            <person name="Walter F."/>
            <person name="Albersmeier A."/>
            <person name="Kalinowski J."/>
            <person name="Ruckert C."/>
        </authorList>
    </citation>
    <scope>NUCLEOTIDE SEQUENCE</scope>
    <source>
        <strain evidence="2">VKM Ac-1069</strain>
    </source>
</reference>
<dbReference type="Gene3D" id="2.40.50.90">
    <property type="match status" value="1"/>
</dbReference>